<name>A0A1Y2JY39_BRAJP</name>
<feature type="transmembrane region" description="Helical" evidence="1">
    <location>
        <begin position="12"/>
        <end position="32"/>
    </location>
</feature>
<sequence length="86" mass="9927">MHHYASQLVDLLLVLVATWMVPATIFIIYAYFARLKNPVSESIFGRVVIISLFIITTSIWLPIILTAIVLSLIGHLWFRFRGQLRK</sequence>
<feature type="transmembrane region" description="Helical" evidence="1">
    <location>
        <begin position="44"/>
        <end position="77"/>
    </location>
</feature>
<keyword evidence="1" id="KW-0472">Membrane</keyword>
<evidence type="ECO:0000256" key="1">
    <source>
        <dbReference type="SAM" id="Phobius"/>
    </source>
</evidence>
<reference evidence="2 3" key="1">
    <citation type="submission" date="2017-03" db="EMBL/GenBank/DDBJ databases">
        <title>Whole genome sequences of fourteen strains of Bradyrhizobium canariense and one strain of Bradyrhizobium japonicum isolated from Lupinus (Papilionoideae: Genisteae) species in Algeria.</title>
        <authorList>
            <person name="Crovadore J."/>
            <person name="Chekireb D."/>
            <person name="Brachmann A."/>
            <person name="Chablais R."/>
            <person name="Cochard B."/>
            <person name="Lefort F."/>
        </authorList>
    </citation>
    <scope>NUCLEOTIDE SEQUENCE [LARGE SCALE GENOMIC DNA]</scope>
    <source>
        <strain evidence="2 3">UBMA197</strain>
    </source>
</reference>
<protein>
    <submittedName>
        <fullName evidence="2">Uncharacterized protein</fullName>
    </submittedName>
</protein>
<evidence type="ECO:0000313" key="3">
    <source>
        <dbReference type="Proteomes" id="UP000193335"/>
    </source>
</evidence>
<dbReference type="RefSeq" id="WP_085399018.1">
    <property type="nucleotide sequence ID" value="NZ_NAFL01000211.1"/>
</dbReference>
<dbReference type="AlphaFoldDB" id="A0A1Y2JY39"/>
<comment type="caution">
    <text evidence="2">The sequence shown here is derived from an EMBL/GenBank/DDBJ whole genome shotgun (WGS) entry which is preliminary data.</text>
</comment>
<dbReference type="Proteomes" id="UP000193335">
    <property type="component" value="Unassembled WGS sequence"/>
</dbReference>
<evidence type="ECO:0000313" key="2">
    <source>
        <dbReference type="EMBL" id="OSJ35795.1"/>
    </source>
</evidence>
<dbReference type="EMBL" id="NAFL01000211">
    <property type="protein sequence ID" value="OSJ35795.1"/>
    <property type="molecule type" value="Genomic_DNA"/>
</dbReference>
<proteinExistence type="predicted"/>
<keyword evidence="1" id="KW-0812">Transmembrane</keyword>
<gene>
    <name evidence="2" type="ORF">BSZ19_07020</name>
</gene>
<organism evidence="2 3">
    <name type="scientific">Bradyrhizobium japonicum</name>
    <dbReference type="NCBI Taxonomy" id="375"/>
    <lineage>
        <taxon>Bacteria</taxon>
        <taxon>Pseudomonadati</taxon>
        <taxon>Pseudomonadota</taxon>
        <taxon>Alphaproteobacteria</taxon>
        <taxon>Hyphomicrobiales</taxon>
        <taxon>Nitrobacteraceae</taxon>
        <taxon>Bradyrhizobium</taxon>
    </lineage>
</organism>
<keyword evidence="1" id="KW-1133">Transmembrane helix</keyword>
<accession>A0A1Y2JY39</accession>